<reference evidence="2 3" key="1">
    <citation type="submission" date="2020-10" db="EMBL/GenBank/DDBJ databases">
        <title>Sequencing the genomes of 1000 actinobacteria strains.</title>
        <authorList>
            <person name="Klenk H.-P."/>
        </authorList>
    </citation>
    <scope>NUCLEOTIDE SEQUENCE [LARGE SCALE GENOMIC DNA]</scope>
    <source>
        <strain evidence="2 3">DSM 46661</strain>
    </source>
</reference>
<evidence type="ECO:0000313" key="2">
    <source>
        <dbReference type="EMBL" id="MBE1574894.1"/>
    </source>
</evidence>
<evidence type="ECO:0000313" key="3">
    <source>
        <dbReference type="Proteomes" id="UP000656548"/>
    </source>
</evidence>
<comment type="caution">
    <text evidence="2">The sequence shown here is derived from an EMBL/GenBank/DDBJ whole genome shotgun (WGS) entry which is preliminary data.</text>
</comment>
<sequence>MAIKAQARVIVTENLRDFPDRVLGRWNVEAQSADDFVLDRIELGQRVVVEAVRRIVDARRAPPASVAEVLDALERCGLRKSVAALRRGEEPDQE</sequence>
<keyword evidence="3" id="KW-1185">Reference proteome</keyword>
<dbReference type="RefSeq" id="WP_318780574.1">
    <property type="nucleotide sequence ID" value="NZ_JADBEJ010000002.1"/>
</dbReference>
<protein>
    <recommendedName>
        <fullName evidence="1">VapC50 C-terminal domain-containing protein</fullName>
    </recommendedName>
</protein>
<dbReference type="InterPro" id="IPR058652">
    <property type="entry name" value="VapC50_C"/>
</dbReference>
<evidence type="ECO:0000259" key="1">
    <source>
        <dbReference type="Pfam" id="PF26343"/>
    </source>
</evidence>
<proteinExistence type="predicted"/>
<dbReference type="Pfam" id="PF26343">
    <property type="entry name" value="VapC50_C"/>
    <property type="match status" value="1"/>
</dbReference>
<dbReference type="Proteomes" id="UP000656548">
    <property type="component" value="Unassembled WGS sequence"/>
</dbReference>
<feature type="domain" description="VapC50 C-terminal" evidence="1">
    <location>
        <begin position="33"/>
        <end position="87"/>
    </location>
</feature>
<organism evidence="2 3">
    <name type="scientific">Amycolatopsis roodepoortensis</name>
    <dbReference type="NCBI Taxonomy" id="700274"/>
    <lineage>
        <taxon>Bacteria</taxon>
        <taxon>Bacillati</taxon>
        <taxon>Actinomycetota</taxon>
        <taxon>Actinomycetes</taxon>
        <taxon>Pseudonocardiales</taxon>
        <taxon>Pseudonocardiaceae</taxon>
        <taxon>Amycolatopsis</taxon>
    </lineage>
</organism>
<name>A0ABR9L2C3_9PSEU</name>
<gene>
    <name evidence="2" type="ORF">H4W30_001938</name>
</gene>
<dbReference type="EMBL" id="JADBEJ010000002">
    <property type="protein sequence ID" value="MBE1574894.1"/>
    <property type="molecule type" value="Genomic_DNA"/>
</dbReference>
<accession>A0ABR9L2C3</accession>